<dbReference type="InterPro" id="IPR011576">
    <property type="entry name" value="Pyridox_Oxase_N"/>
</dbReference>
<evidence type="ECO:0000256" key="1">
    <source>
        <dbReference type="SAM" id="MobiDB-lite"/>
    </source>
</evidence>
<organism evidence="4 5">
    <name type="scientific">Roseibium aestuarii</name>
    <dbReference type="NCBI Taxonomy" id="2600299"/>
    <lineage>
        <taxon>Bacteria</taxon>
        <taxon>Pseudomonadati</taxon>
        <taxon>Pseudomonadota</taxon>
        <taxon>Alphaproteobacteria</taxon>
        <taxon>Hyphomicrobiales</taxon>
        <taxon>Stappiaceae</taxon>
        <taxon>Roseibium</taxon>
    </lineage>
</organism>
<name>A0ABW4K0E2_9HYPH</name>
<evidence type="ECO:0000313" key="5">
    <source>
        <dbReference type="Proteomes" id="UP001597327"/>
    </source>
</evidence>
<evidence type="ECO:0000259" key="2">
    <source>
        <dbReference type="Pfam" id="PF01243"/>
    </source>
</evidence>
<protein>
    <submittedName>
        <fullName evidence="4">HugZ family protein</fullName>
    </submittedName>
</protein>
<feature type="region of interest" description="Disordered" evidence="1">
    <location>
        <begin position="1"/>
        <end position="21"/>
    </location>
</feature>
<evidence type="ECO:0000259" key="3">
    <source>
        <dbReference type="Pfam" id="PF10615"/>
    </source>
</evidence>
<dbReference type="Gene3D" id="2.30.110.10">
    <property type="entry name" value="Electron Transport, Fmn-binding Protein, Chain A"/>
    <property type="match status" value="1"/>
</dbReference>
<feature type="domain" description="Pyridoxamine 5'-phosphate oxidase N-terminal" evidence="2">
    <location>
        <begin position="34"/>
        <end position="159"/>
    </location>
</feature>
<keyword evidence="5" id="KW-1185">Reference proteome</keyword>
<proteinExistence type="predicted"/>
<dbReference type="RefSeq" id="WP_244304541.1">
    <property type="nucleotide sequence ID" value="NZ_JBHUFA010000004.1"/>
</dbReference>
<dbReference type="EMBL" id="JBHUFA010000004">
    <property type="protein sequence ID" value="MFD1696456.1"/>
    <property type="molecule type" value="Genomic_DNA"/>
</dbReference>
<dbReference type="Proteomes" id="UP001597327">
    <property type="component" value="Unassembled WGS sequence"/>
</dbReference>
<dbReference type="InterPro" id="IPR019595">
    <property type="entry name" value="DUF2470"/>
</dbReference>
<sequence>MTDDPATPTGGVMNEAEKKKPDVLQATDDAARRQARGLLRLARHGALATLEPEDGHPLATRTAVATDIDGTPIILISRLSGHTAALAADPRCSLLVGEPGKGDPLAHPRMSVACRAVKAERGTELRERCKRRYLARNPKAELYAEFPDFDFFRLEVLRASLNGGFGKAYALTAGDLVLDEATCAPLVAREAGAVSHMNEDHGDAVKLYAEVLLKEPEGAWVLAGLDPEGADLRLGDRHARLWYDEHLDEGADMKGALVALAKKARSLIAGQDQA</sequence>
<dbReference type="SUPFAM" id="SSF50475">
    <property type="entry name" value="FMN-binding split barrel"/>
    <property type="match status" value="1"/>
</dbReference>
<dbReference type="PANTHER" id="PTHR13343:SF17">
    <property type="entry name" value="CELLULAR REPRESSOR OF E1A-STIMULATED GENES, ISOFORM A"/>
    <property type="match status" value="1"/>
</dbReference>
<dbReference type="Pfam" id="PF01243">
    <property type="entry name" value="PNPOx_N"/>
    <property type="match status" value="1"/>
</dbReference>
<dbReference type="InterPro" id="IPR012349">
    <property type="entry name" value="Split_barrel_FMN-bd"/>
</dbReference>
<reference evidence="5" key="1">
    <citation type="journal article" date="2019" name="Int. J. Syst. Evol. Microbiol.">
        <title>The Global Catalogue of Microorganisms (GCM) 10K type strain sequencing project: providing services to taxonomists for standard genome sequencing and annotation.</title>
        <authorList>
            <consortium name="The Broad Institute Genomics Platform"/>
            <consortium name="The Broad Institute Genome Sequencing Center for Infectious Disease"/>
            <person name="Wu L."/>
            <person name="Ma J."/>
        </authorList>
    </citation>
    <scope>NUCLEOTIDE SEQUENCE [LARGE SCALE GENOMIC DNA]</scope>
    <source>
        <strain evidence="5">JCM 3369</strain>
    </source>
</reference>
<dbReference type="InterPro" id="IPR037119">
    <property type="entry name" value="Haem_oxidase_HugZ-like_sf"/>
</dbReference>
<comment type="caution">
    <text evidence="4">The sequence shown here is derived from an EMBL/GenBank/DDBJ whole genome shotgun (WGS) entry which is preliminary data.</text>
</comment>
<dbReference type="PANTHER" id="PTHR13343">
    <property type="entry name" value="CREG1 PROTEIN"/>
    <property type="match status" value="1"/>
</dbReference>
<accession>A0ABW4K0E2</accession>
<dbReference type="Pfam" id="PF10615">
    <property type="entry name" value="DUF2470"/>
    <property type="match status" value="1"/>
</dbReference>
<gene>
    <name evidence="4" type="ORF">ACFSC7_13085</name>
</gene>
<dbReference type="Gene3D" id="3.20.180.10">
    <property type="entry name" value="PNP-oxidase-like"/>
    <property type="match status" value="1"/>
</dbReference>
<evidence type="ECO:0000313" key="4">
    <source>
        <dbReference type="EMBL" id="MFD1696456.1"/>
    </source>
</evidence>
<feature type="domain" description="DUF2470" evidence="3">
    <location>
        <begin position="191"/>
        <end position="260"/>
    </location>
</feature>